<keyword evidence="1" id="KW-0812">Transmembrane</keyword>
<feature type="transmembrane region" description="Helical" evidence="1">
    <location>
        <begin position="6"/>
        <end position="32"/>
    </location>
</feature>
<proteinExistence type="predicted"/>
<feature type="transmembrane region" description="Helical" evidence="1">
    <location>
        <begin position="59"/>
        <end position="82"/>
    </location>
</feature>
<keyword evidence="1" id="KW-1133">Transmembrane helix</keyword>
<sequence>MKWIIFLLIIIAIKIIATKGLFLVFILLSFWLKGNSIKKSSAAWDDYFLTLKEQFVNGYVITLYGISTVLSSCAAYILFRIFGFQNPVSKTILLTVICVALSGLKYIKNGKKEIVKGLDKIHKAAFEGKKKNLAD</sequence>
<reference evidence="2" key="2">
    <citation type="submission" date="2021-04" db="EMBL/GenBank/DDBJ databases">
        <authorList>
            <person name="Gilroy R."/>
        </authorList>
    </citation>
    <scope>NUCLEOTIDE SEQUENCE</scope>
    <source>
        <strain evidence="2">ChiW19-6364</strain>
    </source>
</reference>
<keyword evidence="1" id="KW-0472">Membrane</keyword>
<dbReference type="AlphaFoldDB" id="A0A9D2U5E3"/>
<name>A0A9D2U5E3_9FIRM</name>
<evidence type="ECO:0000313" key="3">
    <source>
        <dbReference type="Proteomes" id="UP000823850"/>
    </source>
</evidence>
<evidence type="ECO:0000313" key="2">
    <source>
        <dbReference type="EMBL" id="HJD39859.1"/>
    </source>
</evidence>
<dbReference type="EMBL" id="DWUX01000134">
    <property type="protein sequence ID" value="HJD39859.1"/>
    <property type="molecule type" value="Genomic_DNA"/>
</dbReference>
<organism evidence="2 3">
    <name type="scientific">Candidatus Blautia stercoripullorum</name>
    <dbReference type="NCBI Taxonomy" id="2838502"/>
    <lineage>
        <taxon>Bacteria</taxon>
        <taxon>Bacillati</taxon>
        <taxon>Bacillota</taxon>
        <taxon>Clostridia</taxon>
        <taxon>Lachnospirales</taxon>
        <taxon>Lachnospiraceae</taxon>
        <taxon>Blautia</taxon>
    </lineage>
</organism>
<dbReference type="Proteomes" id="UP000823850">
    <property type="component" value="Unassembled WGS sequence"/>
</dbReference>
<gene>
    <name evidence="2" type="ORF">H9913_07500</name>
</gene>
<protein>
    <submittedName>
        <fullName evidence="2">Uncharacterized protein</fullName>
    </submittedName>
</protein>
<reference evidence="2" key="1">
    <citation type="journal article" date="2021" name="PeerJ">
        <title>Extensive microbial diversity within the chicken gut microbiome revealed by metagenomics and culture.</title>
        <authorList>
            <person name="Gilroy R."/>
            <person name="Ravi A."/>
            <person name="Getino M."/>
            <person name="Pursley I."/>
            <person name="Horton D.L."/>
            <person name="Alikhan N.F."/>
            <person name="Baker D."/>
            <person name="Gharbi K."/>
            <person name="Hall N."/>
            <person name="Watson M."/>
            <person name="Adriaenssens E.M."/>
            <person name="Foster-Nyarko E."/>
            <person name="Jarju S."/>
            <person name="Secka A."/>
            <person name="Antonio M."/>
            <person name="Oren A."/>
            <person name="Chaudhuri R.R."/>
            <person name="La Ragione R."/>
            <person name="Hildebrand F."/>
            <person name="Pallen M.J."/>
        </authorList>
    </citation>
    <scope>NUCLEOTIDE SEQUENCE</scope>
    <source>
        <strain evidence="2">ChiW19-6364</strain>
    </source>
</reference>
<evidence type="ECO:0000256" key="1">
    <source>
        <dbReference type="SAM" id="Phobius"/>
    </source>
</evidence>
<accession>A0A9D2U5E3</accession>
<comment type="caution">
    <text evidence="2">The sequence shown here is derived from an EMBL/GenBank/DDBJ whole genome shotgun (WGS) entry which is preliminary data.</text>
</comment>